<proteinExistence type="predicted"/>
<gene>
    <name evidence="1" type="ORF">BT96DRAFT_216577</name>
</gene>
<accession>A0A6A4H775</accession>
<reference evidence="1" key="1">
    <citation type="journal article" date="2019" name="Environ. Microbiol.">
        <title>Fungal ecological strategies reflected in gene transcription - a case study of two litter decomposers.</title>
        <authorList>
            <person name="Barbi F."/>
            <person name="Kohler A."/>
            <person name="Barry K."/>
            <person name="Baskaran P."/>
            <person name="Daum C."/>
            <person name="Fauchery L."/>
            <person name="Ihrmark K."/>
            <person name="Kuo A."/>
            <person name="LaButti K."/>
            <person name="Lipzen A."/>
            <person name="Morin E."/>
            <person name="Grigoriev I.V."/>
            <person name="Henrissat B."/>
            <person name="Lindahl B."/>
            <person name="Martin F."/>
        </authorList>
    </citation>
    <scope>NUCLEOTIDE SEQUENCE</scope>
    <source>
        <strain evidence="1">JB14</strain>
    </source>
</reference>
<keyword evidence="2" id="KW-1185">Reference proteome</keyword>
<dbReference type="Proteomes" id="UP000799118">
    <property type="component" value="Unassembled WGS sequence"/>
</dbReference>
<name>A0A6A4H775_9AGAR</name>
<organism evidence="1 2">
    <name type="scientific">Gymnopus androsaceus JB14</name>
    <dbReference type="NCBI Taxonomy" id="1447944"/>
    <lineage>
        <taxon>Eukaryota</taxon>
        <taxon>Fungi</taxon>
        <taxon>Dikarya</taxon>
        <taxon>Basidiomycota</taxon>
        <taxon>Agaricomycotina</taxon>
        <taxon>Agaricomycetes</taxon>
        <taxon>Agaricomycetidae</taxon>
        <taxon>Agaricales</taxon>
        <taxon>Marasmiineae</taxon>
        <taxon>Omphalotaceae</taxon>
        <taxon>Gymnopus</taxon>
    </lineage>
</organism>
<protein>
    <submittedName>
        <fullName evidence="1">Uncharacterized protein</fullName>
    </submittedName>
</protein>
<sequence length="174" mass="20298">MYYHRPLIPQRMWDYEQIFYFPGCTHKTVTGAQHLLAFGPLVQAIPNSTHRVCSRFVPLYGATRELFLKRKDGLVYAGRYKMHSLLHLAPQVLDLPPYSSKNIAFITTPPIQPRGFPFHDQLCNMYKSGTLRVECVALQMVDYDEKIYRALKRVQMEIVPPKPTKMKKVWEGRI</sequence>
<evidence type="ECO:0000313" key="2">
    <source>
        <dbReference type="Proteomes" id="UP000799118"/>
    </source>
</evidence>
<dbReference type="AlphaFoldDB" id="A0A6A4H775"/>
<dbReference type="EMBL" id="ML769569">
    <property type="protein sequence ID" value="KAE9393578.1"/>
    <property type="molecule type" value="Genomic_DNA"/>
</dbReference>
<evidence type="ECO:0000313" key="1">
    <source>
        <dbReference type="EMBL" id="KAE9393578.1"/>
    </source>
</evidence>
<dbReference type="OrthoDB" id="3060478at2759"/>